<dbReference type="EMBL" id="WTXG01000001">
    <property type="protein sequence ID" value="KAI0308004.1"/>
    <property type="molecule type" value="Genomic_DNA"/>
</dbReference>
<evidence type="ECO:0000256" key="3">
    <source>
        <dbReference type="ARBA" id="ARBA00022833"/>
    </source>
</evidence>
<feature type="compositionally biased region" description="Basic and acidic residues" evidence="5">
    <location>
        <begin position="111"/>
        <end position="121"/>
    </location>
</feature>
<gene>
    <name evidence="7" type="ORF">B0F90DRAFT_1679278</name>
</gene>
<dbReference type="Gene3D" id="3.30.40.10">
    <property type="entry name" value="Zinc/RING finger domain, C3HC4 (zinc finger)"/>
    <property type="match status" value="1"/>
</dbReference>
<feature type="region of interest" description="Disordered" evidence="5">
    <location>
        <begin position="76"/>
        <end position="143"/>
    </location>
</feature>
<feature type="region of interest" description="Disordered" evidence="5">
    <location>
        <begin position="30"/>
        <end position="50"/>
    </location>
</feature>
<evidence type="ECO:0000256" key="1">
    <source>
        <dbReference type="ARBA" id="ARBA00022723"/>
    </source>
</evidence>
<dbReference type="SUPFAM" id="SSF57850">
    <property type="entry name" value="RING/U-box"/>
    <property type="match status" value="1"/>
</dbReference>
<organism evidence="7 8">
    <name type="scientific">Multifurca ochricompacta</name>
    <dbReference type="NCBI Taxonomy" id="376703"/>
    <lineage>
        <taxon>Eukaryota</taxon>
        <taxon>Fungi</taxon>
        <taxon>Dikarya</taxon>
        <taxon>Basidiomycota</taxon>
        <taxon>Agaricomycotina</taxon>
        <taxon>Agaricomycetes</taxon>
        <taxon>Russulales</taxon>
        <taxon>Russulaceae</taxon>
        <taxon>Multifurca</taxon>
    </lineage>
</organism>
<dbReference type="GO" id="GO:0061630">
    <property type="term" value="F:ubiquitin protein ligase activity"/>
    <property type="evidence" value="ECO:0007669"/>
    <property type="project" value="InterPro"/>
</dbReference>
<feature type="compositionally biased region" description="Basic residues" evidence="5">
    <location>
        <begin position="355"/>
        <end position="372"/>
    </location>
</feature>
<keyword evidence="2 4" id="KW-0863">Zinc-finger</keyword>
<keyword evidence="1" id="KW-0479">Metal-binding</keyword>
<feature type="domain" description="RING-type" evidence="6">
    <location>
        <begin position="201"/>
        <end position="243"/>
    </location>
</feature>
<dbReference type="Proteomes" id="UP001203297">
    <property type="component" value="Unassembled WGS sequence"/>
</dbReference>
<dbReference type="InterPro" id="IPR027370">
    <property type="entry name" value="Znf-RING_euk"/>
</dbReference>
<name>A0AAD4MDR6_9AGAM</name>
<dbReference type="GO" id="GO:0006301">
    <property type="term" value="P:DNA damage tolerance"/>
    <property type="evidence" value="ECO:0007669"/>
    <property type="project" value="InterPro"/>
</dbReference>
<proteinExistence type="predicted"/>
<dbReference type="GO" id="GO:0006513">
    <property type="term" value="P:protein monoubiquitination"/>
    <property type="evidence" value="ECO:0007669"/>
    <property type="project" value="InterPro"/>
</dbReference>
<dbReference type="InterPro" id="IPR013083">
    <property type="entry name" value="Znf_RING/FYVE/PHD"/>
</dbReference>
<protein>
    <recommendedName>
        <fullName evidence="6">RING-type domain-containing protein</fullName>
    </recommendedName>
</protein>
<dbReference type="PROSITE" id="PS50089">
    <property type="entry name" value="ZF_RING_2"/>
    <property type="match status" value="1"/>
</dbReference>
<evidence type="ECO:0000313" key="7">
    <source>
        <dbReference type="EMBL" id="KAI0308004.1"/>
    </source>
</evidence>
<reference evidence="7" key="1">
    <citation type="journal article" date="2022" name="New Phytol.">
        <title>Evolutionary transition to the ectomycorrhizal habit in the genomes of a hyperdiverse lineage of mushroom-forming fungi.</title>
        <authorList>
            <person name="Looney B."/>
            <person name="Miyauchi S."/>
            <person name="Morin E."/>
            <person name="Drula E."/>
            <person name="Courty P.E."/>
            <person name="Kohler A."/>
            <person name="Kuo A."/>
            <person name="LaButti K."/>
            <person name="Pangilinan J."/>
            <person name="Lipzen A."/>
            <person name="Riley R."/>
            <person name="Andreopoulos W."/>
            <person name="He G."/>
            <person name="Johnson J."/>
            <person name="Nolan M."/>
            <person name="Tritt A."/>
            <person name="Barry K.W."/>
            <person name="Grigoriev I.V."/>
            <person name="Nagy L.G."/>
            <person name="Hibbett D."/>
            <person name="Henrissat B."/>
            <person name="Matheny P.B."/>
            <person name="Labbe J."/>
            <person name="Martin F.M."/>
        </authorList>
    </citation>
    <scope>NUCLEOTIDE SEQUENCE</scope>
    <source>
        <strain evidence="7">BPL690</strain>
    </source>
</reference>
<evidence type="ECO:0000313" key="8">
    <source>
        <dbReference type="Proteomes" id="UP001203297"/>
    </source>
</evidence>
<feature type="region of interest" description="Disordered" evidence="5">
    <location>
        <begin position="162"/>
        <end position="185"/>
    </location>
</feature>
<feature type="compositionally biased region" description="Basic residues" evidence="5">
    <location>
        <begin position="392"/>
        <end position="401"/>
    </location>
</feature>
<accession>A0AAD4MDR6</accession>
<keyword evidence="8" id="KW-1185">Reference proteome</keyword>
<evidence type="ECO:0000256" key="5">
    <source>
        <dbReference type="SAM" id="MobiDB-lite"/>
    </source>
</evidence>
<feature type="region of interest" description="Disordered" evidence="5">
    <location>
        <begin position="326"/>
        <end position="401"/>
    </location>
</feature>
<dbReference type="InterPro" id="IPR039577">
    <property type="entry name" value="Rad18"/>
</dbReference>
<dbReference type="GO" id="GO:0008270">
    <property type="term" value="F:zinc ion binding"/>
    <property type="evidence" value="ECO:0007669"/>
    <property type="project" value="UniProtKB-KW"/>
</dbReference>
<dbReference type="Pfam" id="PF13445">
    <property type="entry name" value="zf-RING_UBOX"/>
    <property type="match status" value="1"/>
</dbReference>
<evidence type="ECO:0000259" key="6">
    <source>
        <dbReference type="PROSITE" id="PS50089"/>
    </source>
</evidence>
<dbReference type="GO" id="GO:0003697">
    <property type="term" value="F:single-stranded DNA binding"/>
    <property type="evidence" value="ECO:0007669"/>
    <property type="project" value="InterPro"/>
</dbReference>
<evidence type="ECO:0000256" key="4">
    <source>
        <dbReference type="PROSITE-ProRule" id="PRU00175"/>
    </source>
</evidence>
<sequence length="401" mass="45078">MSESEAAEDEFDQLPDPFVGIDWSTVPGLSNVSFTPQPNYHNVTANDPLSTPTQYSYDEIDAEFLAEIDKVERRLLPPRPEGLLPLSSTSKDRTQEASTYKETGNELTSRYFHDRHAKRDQPTLQSATHEKVRRAHSHAGSSKDGLLPILEAEVEFTKIVHELSSPSTRESTPQRHKGKQKESSREILEEVLNSMEDEMICPICCDIFAFAHLGNPCGHTFCGGCGWHWIKKNREAPSCAICRASLSVDAPMIPNFAVDNAVEKHILALRISGIEGWETDGTNFIEWQARREKWKADSTKRAARKSTTASFSVFVAPYGWGGSAPSGSDYIEEEAESSGSSAQEREREQEEQSSRRRGGHNYHHRHHRRSGRQNHVTGESHDGSGRSGSVPRGRRSRRRRR</sequence>
<comment type="caution">
    <text evidence="7">The sequence shown here is derived from an EMBL/GenBank/DDBJ whole genome shotgun (WGS) entry which is preliminary data.</text>
</comment>
<dbReference type="PANTHER" id="PTHR14134">
    <property type="entry name" value="E3 UBIQUITIN-PROTEIN LIGASE RAD18"/>
    <property type="match status" value="1"/>
</dbReference>
<feature type="compositionally biased region" description="Polar residues" evidence="5">
    <location>
        <begin position="96"/>
        <end position="108"/>
    </location>
</feature>
<feature type="compositionally biased region" description="Basic and acidic residues" evidence="5">
    <location>
        <begin position="343"/>
        <end position="354"/>
    </location>
</feature>
<keyword evidence="3" id="KW-0862">Zinc</keyword>
<evidence type="ECO:0000256" key="2">
    <source>
        <dbReference type="ARBA" id="ARBA00022771"/>
    </source>
</evidence>
<dbReference type="InterPro" id="IPR001841">
    <property type="entry name" value="Znf_RING"/>
</dbReference>
<dbReference type="AlphaFoldDB" id="A0AAD4MDR6"/>